<accession>A0A3M7P412</accession>
<proteinExistence type="predicted"/>
<evidence type="ECO:0000313" key="2">
    <source>
        <dbReference type="Proteomes" id="UP000276133"/>
    </source>
</evidence>
<evidence type="ECO:0000313" key="1">
    <source>
        <dbReference type="EMBL" id="RMZ93841.1"/>
    </source>
</evidence>
<name>A0A3M7P412_BRAPC</name>
<protein>
    <submittedName>
        <fullName evidence="1">Uncharacterized protein</fullName>
    </submittedName>
</protein>
<dbReference type="AlphaFoldDB" id="A0A3M7P412"/>
<sequence length="83" mass="9879">MNGLDLLVFGLVGPIDKAEAYQYDYNEEIIIKTFLEKIINQKKMEKKPAKYYEDLMHVANEFRTATNNKIIYNYNSDQYFKKT</sequence>
<reference evidence="1 2" key="1">
    <citation type="journal article" date="2018" name="Sci. Rep.">
        <title>Genomic signatures of local adaptation to the degree of environmental predictability in rotifers.</title>
        <authorList>
            <person name="Franch-Gras L."/>
            <person name="Hahn C."/>
            <person name="Garcia-Roger E.M."/>
            <person name="Carmona M.J."/>
            <person name="Serra M."/>
            <person name="Gomez A."/>
        </authorList>
    </citation>
    <scope>NUCLEOTIDE SEQUENCE [LARGE SCALE GENOMIC DNA]</scope>
    <source>
        <strain evidence="1">HYR1</strain>
    </source>
</reference>
<comment type="caution">
    <text evidence="1">The sequence shown here is derived from an EMBL/GenBank/DDBJ whole genome shotgun (WGS) entry which is preliminary data.</text>
</comment>
<keyword evidence="2" id="KW-1185">Reference proteome</keyword>
<dbReference type="EMBL" id="REGN01013514">
    <property type="protein sequence ID" value="RMZ93841.1"/>
    <property type="molecule type" value="Genomic_DNA"/>
</dbReference>
<dbReference type="Proteomes" id="UP000276133">
    <property type="component" value="Unassembled WGS sequence"/>
</dbReference>
<organism evidence="1 2">
    <name type="scientific">Brachionus plicatilis</name>
    <name type="common">Marine rotifer</name>
    <name type="synonym">Brachionus muelleri</name>
    <dbReference type="NCBI Taxonomy" id="10195"/>
    <lineage>
        <taxon>Eukaryota</taxon>
        <taxon>Metazoa</taxon>
        <taxon>Spiralia</taxon>
        <taxon>Gnathifera</taxon>
        <taxon>Rotifera</taxon>
        <taxon>Eurotatoria</taxon>
        <taxon>Monogononta</taxon>
        <taxon>Pseudotrocha</taxon>
        <taxon>Ploima</taxon>
        <taxon>Brachionidae</taxon>
        <taxon>Brachionus</taxon>
    </lineage>
</organism>
<gene>
    <name evidence="1" type="ORF">BpHYR1_014354</name>
</gene>